<sequence>MNLMQYNIIGEHNNKTDNLILSHKSIRAEEVHKTHISLGISAWIGNAKTTIVSIYIRPRQTYSTLTKHLDKIRDDIKKEGQSGCIIAGDVNATDVDWAPPNETNPELCSSAHGSTQLGDRHYSQIKKVRGKQIATFMRTLKMTCLNSPREDVHTFQTGNGQGSNIDIAYAGNKIVRKLKDLVITDIGSNHKMLIIETKHQEQERNTIKHVNYNKLQDGHFLSMKIEFNAATNNLNQLGINKLRERTDTLTNIILRNLIQIQNAITNFRTPNKTHLPDPRRRHDLNKKASEILRLSQQLKRDRTSRRLKKRIKNIKSKTMREILASIAPMSVTEQEDL</sequence>
<reference evidence="2 3" key="1">
    <citation type="submission" date="2019-12" db="EMBL/GenBank/DDBJ databases">
        <authorList>
            <person name="Alioto T."/>
            <person name="Alioto T."/>
            <person name="Gomez Garrido J."/>
        </authorList>
    </citation>
    <scope>NUCLEOTIDE SEQUENCE [LARGE SCALE GENOMIC DNA]</scope>
</reference>
<accession>A0A8S0REI9</accession>
<dbReference type="Gene3D" id="3.60.10.10">
    <property type="entry name" value="Endonuclease/exonuclease/phosphatase"/>
    <property type="match status" value="1"/>
</dbReference>
<dbReference type="InterPro" id="IPR005135">
    <property type="entry name" value="Endo/exonuclease/phosphatase"/>
</dbReference>
<dbReference type="Proteomes" id="UP000594638">
    <property type="component" value="Unassembled WGS sequence"/>
</dbReference>
<dbReference type="EMBL" id="CACTIH010003063">
    <property type="protein sequence ID" value="CAA2977252.1"/>
    <property type="molecule type" value="Genomic_DNA"/>
</dbReference>
<dbReference type="InterPro" id="IPR036691">
    <property type="entry name" value="Endo/exonu/phosph_ase_sf"/>
</dbReference>
<dbReference type="GO" id="GO:0003824">
    <property type="term" value="F:catalytic activity"/>
    <property type="evidence" value="ECO:0007669"/>
    <property type="project" value="InterPro"/>
</dbReference>
<feature type="non-terminal residue" evidence="2">
    <location>
        <position position="337"/>
    </location>
</feature>
<dbReference type="AlphaFoldDB" id="A0A8S0REI9"/>
<gene>
    <name evidence="2" type="ORF">OLEA9_A041804</name>
</gene>
<dbReference type="SUPFAM" id="SSF56219">
    <property type="entry name" value="DNase I-like"/>
    <property type="match status" value="1"/>
</dbReference>
<keyword evidence="3" id="KW-1185">Reference proteome</keyword>
<evidence type="ECO:0000313" key="2">
    <source>
        <dbReference type="EMBL" id="CAA2977252.1"/>
    </source>
</evidence>
<dbReference type="Pfam" id="PF14529">
    <property type="entry name" value="Exo_endo_phos_2"/>
    <property type="match status" value="1"/>
</dbReference>
<protein>
    <recommendedName>
        <fullName evidence="1">Endonuclease/exonuclease/phosphatase domain-containing protein</fullName>
    </recommendedName>
</protein>
<evidence type="ECO:0000259" key="1">
    <source>
        <dbReference type="Pfam" id="PF14529"/>
    </source>
</evidence>
<organism evidence="2 3">
    <name type="scientific">Olea europaea subsp. europaea</name>
    <dbReference type="NCBI Taxonomy" id="158383"/>
    <lineage>
        <taxon>Eukaryota</taxon>
        <taxon>Viridiplantae</taxon>
        <taxon>Streptophyta</taxon>
        <taxon>Embryophyta</taxon>
        <taxon>Tracheophyta</taxon>
        <taxon>Spermatophyta</taxon>
        <taxon>Magnoliopsida</taxon>
        <taxon>eudicotyledons</taxon>
        <taxon>Gunneridae</taxon>
        <taxon>Pentapetalae</taxon>
        <taxon>asterids</taxon>
        <taxon>lamiids</taxon>
        <taxon>Lamiales</taxon>
        <taxon>Oleaceae</taxon>
        <taxon>Oleeae</taxon>
        <taxon>Olea</taxon>
    </lineage>
</organism>
<proteinExistence type="predicted"/>
<name>A0A8S0REI9_OLEEU</name>
<feature type="domain" description="Endonuclease/exonuclease/phosphatase" evidence="1">
    <location>
        <begin position="50"/>
        <end position="192"/>
    </location>
</feature>
<evidence type="ECO:0000313" key="3">
    <source>
        <dbReference type="Proteomes" id="UP000594638"/>
    </source>
</evidence>
<comment type="caution">
    <text evidence="2">The sequence shown here is derived from an EMBL/GenBank/DDBJ whole genome shotgun (WGS) entry which is preliminary data.</text>
</comment>